<dbReference type="SUPFAM" id="SSF49899">
    <property type="entry name" value="Concanavalin A-like lectins/glucanases"/>
    <property type="match status" value="1"/>
</dbReference>
<proteinExistence type="inferred from homology"/>
<dbReference type="PANTHER" id="PTHR10963:SF55">
    <property type="entry name" value="GLYCOSIDE HYDROLASE FAMILY 16 PROTEIN"/>
    <property type="match status" value="1"/>
</dbReference>
<dbReference type="OrthoDB" id="4781at2759"/>
<comment type="similarity">
    <text evidence="1">Belongs to the glycosyl hydrolase 16 family.</text>
</comment>
<accession>E9FVP5</accession>
<dbReference type="HOGENOM" id="CLU_2313090_0_0_1"/>
<gene>
    <name evidence="3" type="ORF">DAPPUDRAFT_28775</name>
</gene>
<organism evidence="3 4">
    <name type="scientific">Daphnia pulex</name>
    <name type="common">Water flea</name>
    <dbReference type="NCBI Taxonomy" id="6669"/>
    <lineage>
        <taxon>Eukaryota</taxon>
        <taxon>Metazoa</taxon>
        <taxon>Ecdysozoa</taxon>
        <taxon>Arthropoda</taxon>
        <taxon>Crustacea</taxon>
        <taxon>Branchiopoda</taxon>
        <taxon>Diplostraca</taxon>
        <taxon>Cladocera</taxon>
        <taxon>Anomopoda</taxon>
        <taxon>Daphniidae</taxon>
        <taxon>Daphnia</taxon>
    </lineage>
</organism>
<reference evidence="3 4" key="1">
    <citation type="journal article" date="2011" name="Science">
        <title>The ecoresponsive genome of Daphnia pulex.</title>
        <authorList>
            <person name="Colbourne J.K."/>
            <person name="Pfrender M.E."/>
            <person name="Gilbert D."/>
            <person name="Thomas W.K."/>
            <person name="Tucker A."/>
            <person name="Oakley T.H."/>
            <person name="Tokishita S."/>
            <person name="Aerts A."/>
            <person name="Arnold G.J."/>
            <person name="Basu M.K."/>
            <person name="Bauer D.J."/>
            <person name="Caceres C.E."/>
            <person name="Carmel L."/>
            <person name="Casola C."/>
            <person name="Choi J.H."/>
            <person name="Detter J.C."/>
            <person name="Dong Q."/>
            <person name="Dusheyko S."/>
            <person name="Eads B.D."/>
            <person name="Frohlich T."/>
            <person name="Geiler-Samerotte K.A."/>
            <person name="Gerlach D."/>
            <person name="Hatcher P."/>
            <person name="Jogdeo S."/>
            <person name="Krijgsveld J."/>
            <person name="Kriventseva E.V."/>
            <person name="Kultz D."/>
            <person name="Laforsch C."/>
            <person name="Lindquist E."/>
            <person name="Lopez J."/>
            <person name="Manak J.R."/>
            <person name="Muller J."/>
            <person name="Pangilinan J."/>
            <person name="Patwardhan R.P."/>
            <person name="Pitluck S."/>
            <person name="Pritham E.J."/>
            <person name="Rechtsteiner A."/>
            <person name="Rho M."/>
            <person name="Rogozin I.B."/>
            <person name="Sakarya O."/>
            <person name="Salamov A."/>
            <person name="Schaack S."/>
            <person name="Shapiro H."/>
            <person name="Shiga Y."/>
            <person name="Skalitzky C."/>
            <person name="Smith Z."/>
            <person name="Souvorov A."/>
            <person name="Sung W."/>
            <person name="Tang Z."/>
            <person name="Tsuchiya D."/>
            <person name="Tu H."/>
            <person name="Vos H."/>
            <person name="Wang M."/>
            <person name="Wolf Y.I."/>
            <person name="Yamagata H."/>
            <person name="Yamada T."/>
            <person name="Ye Y."/>
            <person name="Shaw J.R."/>
            <person name="Andrews J."/>
            <person name="Crease T.J."/>
            <person name="Tang H."/>
            <person name="Lucas S.M."/>
            <person name="Robertson H.M."/>
            <person name="Bork P."/>
            <person name="Koonin E.V."/>
            <person name="Zdobnov E.M."/>
            <person name="Grigoriev I.V."/>
            <person name="Lynch M."/>
            <person name="Boore J.L."/>
        </authorList>
    </citation>
    <scope>NUCLEOTIDE SEQUENCE [LARGE SCALE GENOMIC DNA]</scope>
</reference>
<dbReference type="InterPro" id="IPR000757">
    <property type="entry name" value="Beta-glucanase-like"/>
</dbReference>
<dbReference type="InParanoid" id="E9FVP5"/>
<feature type="non-terminal residue" evidence="3">
    <location>
        <position position="1"/>
    </location>
</feature>
<dbReference type="PROSITE" id="PS51762">
    <property type="entry name" value="GH16_2"/>
    <property type="match status" value="1"/>
</dbReference>
<evidence type="ECO:0000259" key="2">
    <source>
        <dbReference type="PROSITE" id="PS51762"/>
    </source>
</evidence>
<dbReference type="InterPro" id="IPR050546">
    <property type="entry name" value="Glycosyl_Hydrlase_16"/>
</dbReference>
<dbReference type="GO" id="GO:0004553">
    <property type="term" value="F:hydrolase activity, hydrolyzing O-glycosyl compounds"/>
    <property type="evidence" value="ECO:0007669"/>
    <property type="project" value="InterPro"/>
</dbReference>
<dbReference type="AlphaFoldDB" id="E9FVP5"/>
<dbReference type="PANTHER" id="PTHR10963">
    <property type="entry name" value="GLYCOSYL HYDROLASE-RELATED"/>
    <property type="match status" value="1"/>
</dbReference>
<keyword evidence="4" id="KW-1185">Reference proteome</keyword>
<name>E9FVP5_DAPPU</name>
<dbReference type="eggNOG" id="ENOG502QRX5">
    <property type="taxonomic scope" value="Eukaryota"/>
</dbReference>
<evidence type="ECO:0000313" key="3">
    <source>
        <dbReference type="EMBL" id="EFX89068.1"/>
    </source>
</evidence>
<feature type="domain" description="GH16" evidence="2">
    <location>
        <begin position="1"/>
        <end position="100"/>
    </location>
</feature>
<protein>
    <recommendedName>
        <fullName evidence="2">GH16 domain-containing protein</fullName>
    </recommendedName>
</protein>
<dbReference type="STRING" id="6669.E9FVP5"/>
<feature type="non-terminal residue" evidence="3">
    <location>
        <position position="100"/>
    </location>
</feature>
<sequence>RNGVLYIKPTLTADRFGEDFLYNGTLDMWKEGCNVNYNGGCIATSAEDIINPIQSARMRTLNSFSFTYGTVEVRAKMPRGDWIWPAIWMMPTENRYGAWP</sequence>
<evidence type="ECO:0000256" key="1">
    <source>
        <dbReference type="ARBA" id="ARBA00006865"/>
    </source>
</evidence>
<dbReference type="EMBL" id="GL732525">
    <property type="protein sequence ID" value="EFX89068.1"/>
    <property type="molecule type" value="Genomic_DNA"/>
</dbReference>
<dbReference type="Gene3D" id="2.60.120.200">
    <property type="match status" value="1"/>
</dbReference>
<evidence type="ECO:0000313" key="4">
    <source>
        <dbReference type="Proteomes" id="UP000000305"/>
    </source>
</evidence>
<dbReference type="KEGG" id="dpx:DAPPUDRAFT_28775"/>
<dbReference type="GO" id="GO:0005975">
    <property type="term" value="P:carbohydrate metabolic process"/>
    <property type="evidence" value="ECO:0007669"/>
    <property type="project" value="InterPro"/>
</dbReference>
<dbReference type="InterPro" id="IPR013320">
    <property type="entry name" value="ConA-like_dom_sf"/>
</dbReference>
<dbReference type="Proteomes" id="UP000000305">
    <property type="component" value="Unassembled WGS sequence"/>
</dbReference>